<dbReference type="OrthoDB" id="7857244at2"/>
<sequence length="145" mass="15787">MTGKKSTEDLASMFMNFGKDLNLPAPDLEALVERHRKNLQALEEATKAAGSGATTILSRQREMVQEAMAEISQMAEKMKSGGDPKEMMSAQADFARKSFEAALKNTSQIAGLAQKSGAESFKVLQASMQETLEELRDAMTKPGKK</sequence>
<dbReference type="Pfam" id="PF09361">
    <property type="entry name" value="Phasin_2"/>
    <property type="match status" value="1"/>
</dbReference>
<evidence type="ECO:0000313" key="4">
    <source>
        <dbReference type="Proteomes" id="UP000004291"/>
    </source>
</evidence>
<accession>A9DAZ0</accession>
<evidence type="ECO:0000313" key="3">
    <source>
        <dbReference type="EMBL" id="EDQ32416.1"/>
    </source>
</evidence>
<evidence type="ECO:0000259" key="2">
    <source>
        <dbReference type="Pfam" id="PF09361"/>
    </source>
</evidence>
<evidence type="ECO:0000256" key="1">
    <source>
        <dbReference type="SAM" id="Coils"/>
    </source>
</evidence>
<name>A9DAZ0_HOEPD</name>
<dbReference type="RefSeq" id="WP_007198065.1">
    <property type="nucleotide sequence ID" value="NZ_CM002917.1"/>
</dbReference>
<dbReference type="Proteomes" id="UP000004291">
    <property type="component" value="Chromosome"/>
</dbReference>
<dbReference type="InterPro" id="IPR018968">
    <property type="entry name" value="Phasin"/>
</dbReference>
<proteinExistence type="predicted"/>
<dbReference type="HOGENOM" id="CLU_133107_2_0_5"/>
<reference evidence="3 4" key="1">
    <citation type="submission" date="2007-10" db="EMBL/GenBank/DDBJ databases">
        <authorList>
            <person name="Wagner-Dobler I."/>
            <person name="Ferriera S."/>
            <person name="Johnson J."/>
            <person name="Kravitz S."/>
            <person name="Beeson K."/>
            <person name="Sutton G."/>
            <person name="Rogers Y.-H."/>
            <person name="Friedman R."/>
            <person name="Frazier M."/>
            <person name="Venter J.C."/>
        </authorList>
    </citation>
    <scope>NUCLEOTIDE SEQUENCE [LARGE SCALE GENOMIC DNA]</scope>
    <source>
        <strain evidence="3 4">DFL-43</strain>
    </source>
</reference>
<feature type="domain" description="Phasin" evidence="2">
    <location>
        <begin position="31"/>
        <end position="127"/>
    </location>
</feature>
<comment type="caution">
    <text evidence="3">The sequence shown here is derived from an EMBL/GenBank/DDBJ whole genome shotgun (WGS) entry which is preliminary data.</text>
</comment>
<dbReference type="NCBIfam" id="TIGR01841">
    <property type="entry name" value="phasin"/>
    <property type="match status" value="1"/>
</dbReference>
<dbReference type="EMBL" id="ABIA03000004">
    <property type="protein sequence ID" value="EDQ32416.1"/>
    <property type="molecule type" value="Genomic_DNA"/>
</dbReference>
<dbReference type="eggNOG" id="COG5490">
    <property type="taxonomic scope" value="Bacteria"/>
</dbReference>
<feature type="coiled-coil region" evidence="1">
    <location>
        <begin position="25"/>
        <end position="77"/>
    </location>
</feature>
<dbReference type="InterPro" id="IPR010127">
    <property type="entry name" value="Phasin_subfam-1"/>
</dbReference>
<dbReference type="STRING" id="411684.HPDFL43_11471"/>
<keyword evidence="1" id="KW-0175">Coiled coil</keyword>
<organism evidence="3 4">
    <name type="scientific">Hoeflea phototrophica (strain DSM 17068 / NCIMB 14078 / DFL-43)</name>
    <dbReference type="NCBI Taxonomy" id="411684"/>
    <lineage>
        <taxon>Bacteria</taxon>
        <taxon>Pseudomonadati</taxon>
        <taxon>Pseudomonadota</taxon>
        <taxon>Alphaproteobacteria</taxon>
        <taxon>Hyphomicrobiales</taxon>
        <taxon>Rhizobiaceae</taxon>
        <taxon>Hoeflea</taxon>
    </lineage>
</organism>
<keyword evidence="4" id="KW-1185">Reference proteome</keyword>
<gene>
    <name evidence="3" type="ORF">HPDFL43_11471</name>
</gene>
<reference evidence="3 4" key="2">
    <citation type="submission" date="2012-06" db="EMBL/GenBank/DDBJ databases">
        <authorList>
            <person name="Fiebig A."/>
        </authorList>
    </citation>
    <scope>NUCLEOTIDE SEQUENCE [LARGE SCALE GENOMIC DNA]</scope>
    <source>
        <strain evidence="3 4">DFL-43</strain>
    </source>
</reference>
<protein>
    <submittedName>
        <fullName evidence="3">Phasin family protein</fullName>
    </submittedName>
</protein>
<dbReference type="AlphaFoldDB" id="A9DAZ0"/>